<reference evidence="9" key="1">
    <citation type="journal article" date="2023" name="Mol. Biol. Evol.">
        <title>Third-Generation Sequencing Reveals the Adaptive Role of the Epigenome in Three Deep-Sea Polychaetes.</title>
        <authorList>
            <person name="Perez M."/>
            <person name="Aroh O."/>
            <person name="Sun Y."/>
            <person name="Lan Y."/>
            <person name="Juniper S.K."/>
            <person name="Young C.R."/>
            <person name="Angers B."/>
            <person name="Qian P.Y."/>
        </authorList>
    </citation>
    <scope>NUCLEOTIDE SEQUENCE</scope>
    <source>
        <strain evidence="9">R07B-5</strain>
    </source>
</reference>
<keyword evidence="7" id="KW-0999">Mitochondrion inner membrane</keyword>
<comment type="subcellular location">
    <subcellularLocation>
        <location evidence="1">Mitochondrion membrane</location>
        <topology evidence="1">Single-pass membrane protein</topology>
    </subcellularLocation>
</comment>
<dbReference type="AlphaFoldDB" id="A0AAD9KQM6"/>
<proteinExistence type="inferred from homology"/>
<comment type="subunit">
    <text evidence="7">Component of 250-400 kDa complexes called cytochrome oxidase assembly intermediates or COA complexes.</text>
</comment>
<dbReference type="Pfam" id="PF09813">
    <property type="entry name" value="Coa3_cc"/>
    <property type="match status" value="1"/>
</dbReference>
<dbReference type="EMBL" id="JAODUO010000699">
    <property type="protein sequence ID" value="KAK2175893.1"/>
    <property type="molecule type" value="Genomic_DNA"/>
</dbReference>
<dbReference type="PANTHER" id="PTHR15642:SF3">
    <property type="entry name" value="CYTOCHROME C OXIDASE ASSEMBLY FACTOR 3 HOMOLOG, MITOCHONDRIAL"/>
    <property type="match status" value="1"/>
</dbReference>
<organism evidence="9 10">
    <name type="scientific">Ridgeia piscesae</name>
    <name type="common">Tubeworm</name>
    <dbReference type="NCBI Taxonomy" id="27915"/>
    <lineage>
        <taxon>Eukaryota</taxon>
        <taxon>Metazoa</taxon>
        <taxon>Spiralia</taxon>
        <taxon>Lophotrochozoa</taxon>
        <taxon>Annelida</taxon>
        <taxon>Polychaeta</taxon>
        <taxon>Sedentaria</taxon>
        <taxon>Canalipalpata</taxon>
        <taxon>Sabellida</taxon>
        <taxon>Siboglinidae</taxon>
        <taxon>Ridgeia</taxon>
    </lineage>
</organism>
<keyword evidence="10" id="KW-1185">Reference proteome</keyword>
<name>A0AAD9KQM6_RIDPI</name>
<evidence type="ECO:0000313" key="9">
    <source>
        <dbReference type="EMBL" id="KAK2175893.1"/>
    </source>
</evidence>
<evidence type="ECO:0000256" key="5">
    <source>
        <dbReference type="ARBA" id="ARBA00023128"/>
    </source>
</evidence>
<protein>
    <recommendedName>
        <fullName evidence="7">Cytochrome c oxidase assembly factor 3</fullName>
    </recommendedName>
</protein>
<keyword evidence="5 7" id="KW-0496">Mitochondrion</keyword>
<keyword evidence="3 7" id="KW-0812">Transmembrane</keyword>
<gene>
    <name evidence="9" type="ORF">NP493_700g01006</name>
</gene>
<evidence type="ECO:0000259" key="8">
    <source>
        <dbReference type="Pfam" id="PF09813"/>
    </source>
</evidence>
<accession>A0AAD9KQM6</accession>
<keyword evidence="4 7" id="KW-1133">Transmembrane helix</keyword>
<comment type="function">
    <text evidence="7">Required for assembly of cytochrome c oxidase (complex IV).</text>
</comment>
<evidence type="ECO:0000313" key="10">
    <source>
        <dbReference type="Proteomes" id="UP001209878"/>
    </source>
</evidence>
<feature type="domain" description="Cytochrome c oxidase assembly factor 3 mitochondrial coiled-coil" evidence="8">
    <location>
        <begin position="35"/>
        <end position="80"/>
    </location>
</feature>
<keyword evidence="6 7" id="KW-0472">Membrane</keyword>
<dbReference type="InterPro" id="IPR018628">
    <property type="entry name" value="Coa3_CC"/>
</dbReference>
<dbReference type="GO" id="GO:0033617">
    <property type="term" value="P:mitochondrial respiratory chain complex IV assembly"/>
    <property type="evidence" value="ECO:0007669"/>
    <property type="project" value="UniProtKB-UniRule"/>
</dbReference>
<evidence type="ECO:0000256" key="1">
    <source>
        <dbReference type="ARBA" id="ARBA00004304"/>
    </source>
</evidence>
<comment type="caution">
    <text evidence="9">The sequence shown here is derived from an EMBL/GenBank/DDBJ whole genome shotgun (WGS) entry which is preliminary data.</text>
</comment>
<dbReference type="Proteomes" id="UP001209878">
    <property type="component" value="Unassembled WGS sequence"/>
</dbReference>
<comment type="similarity">
    <text evidence="2 7">Belongs to the COA3 family.</text>
</comment>
<evidence type="ECO:0000256" key="3">
    <source>
        <dbReference type="ARBA" id="ARBA00022692"/>
    </source>
</evidence>
<dbReference type="PANTHER" id="PTHR15642">
    <property type="entry name" value="CYTOCHROME C OXIDASE ASSEMBLY FACTOR 3, MITOCHONDRIAL"/>
    <property type="match status" value="1"/>
</dbReference>
<evidence type="ECO:0000256" key="4">
    <source>
        <dbReference type="ARBA" id="ARBA00022989"/>
    </source>
</evidence>
<sequence>MASSQKEMPRVDMEKEFAKMSSSDQHFIKKMEKLNLDRAKTVKVMRGRNLLVGALLGSGAIAIYVYAMAAVKQETFLDFEEMPTEKK</sequence>
<evidence type="ECO:0000256" key="2">
    <source>
        <dbReference type="ARBA" id="ARBA00007035"/>
    </source>
</evidence>
<evidence type="ECO:0000256" key="6">
    <source>
        <dbReference type="ARBA" id="ARBA00023136"/>
    </source>
</evidence>
<evidence type="ECO:0000256" key="7">
    <source>
        <dbReference type="RuleBase" id="RU367056"/>
    </source>
</evidence>
<dbReference type="GO" id="GO:0005743">
    <property type="term" value="C:mitochondrial inner membrane"/>
    <property type="evidence" value="ECO:0007669"/>
    <property type="project" value="UniProtKB-UniRule"/>
</dbReference>
<dbReference type="InterPro" id="IPR041752">
    <property type="entry name" value="Coa3"/>
</dbReference>
<feature type="transmembrane region" description="Helical" evidence="7">
    <location>
        <begin position="50"/>
        <end position="69"/>
    </location>
</feature>